<comment type="caution">
    <text evidence="1">The sequence shown here is derived from an EMBL/GenBank/DDBJ whole genome shotgun (WGS) entry which is preliminary data.</text>
</comment>
<dbReference type="EMBL" id="BPLR01012699">
    <property type="protein sequence ID" value="GIY55929.1"/>
    <property type="molecule type" value="Genomic_DNA"/>
</dbReference>
<gene>
    <name evidence="1" type="ORF">CEXT_595271</name>
</gene>
<keyword evidence="2" id="KW-1185">Reference proteome</keyword>
<dbReference type="AlphaFoldDB" id="A0AAV4UDP6"/>
<evidence type="ECO:0000313" key="1">
    <source>
        <dbReference type="EMBL" id="GIY55929.1"/>
    </source>
</evidence>
<accession>A0AAV4UDP6</accession>
<dbReference type="Proteomes" id="UP001054945">
    <property type="component" value="Unassembled WGS sequence"/>
</dbReference>
<organism evidence="1 2">
    <name type="scientific">Caerostris extrusa</name>
    <name type="common">Bark spider</name>
    <name type="synonym">Caerostris bankana</name>
    <dbReference type="NCBI Taxonomy" id="172846"/>
    <lineage>
        <taxon>Eukaryota</taxon>
        <taxon>Metazoa</taxon>
        <taxon>Ecdysozoa</taxon>
        <taxon>Arthropoda</taxon>
        <taxon>Chelicerata</taxon>
        <taxon>Arachnida</taxon>
        <taxon>Araneae</taxon>
        <taxon>Araneomorphae</taxon>
        <taxon>Entelegynae</taxon>
        <taxon>Araneoidea</taxon>
        <taxon>Araneidae</taxon>
        <taxon>Caerostris</taxon>
    </lineage>
</organism>
<evidence type="ECO:0000313" key="2">
    <source>
        <dbReference type="Proteomes" id="UP001054945"/>
    </source>
</evidence>
<sequence>MSFGICAKNRITFEERESLPTEIELEARINKMFKTFSAVRKFFRLSCFNLILETIISQNTLCAQGLRHLVVQPSVSLRRLLIYFGNVILAYPKDITSHMFRPIFGTVCCAEQYPTQNRLLAQICFFAQTLHPSILSKPQVTFQPSDLMPIYGTDNGSSVLSHFKKYPGRRRGIWAPLNRERSEYVSGGEKGSSSICALSLVQFSFLLSFYAERRKKKQFFSFTFFCCLSWVLDLQACCLSVVSPDLLPLYPVVSLRRDVKPQELCF</sequence>
<name>A0AAV4UDP6_CAEEX</name>
<reference evidence="1 2" key="1">
    <citation type="submission" date="2021-06" db="EMBL/GenBank/DDBJ databases">
        <title>Caerostris extrusa draft genome.</title>
        <authorList>
            <person name="Kono N."/>
            <person name="Arakawa K."/>
        </authorList>
    </citation>
    <scope>NUCLEOTIDE SEQUENCE [LARGE SCALE GENOMIC DNA]</scope>
</reference>
<protein>
    <submittedName>
        <fullName evidence="1">Uncharacterized protein</fullName>
    </submittedName>
</protein>
<proteinExistence type="predicted"/>